<sequence>MTQTPSGPSGNQARIYSMDALRALAMFLGIALHAAMPFTVKDFPGFYHDPAYSNIAFDLTYFLIHIFRMQLFYLIAGFFFRLLYLKIGARPFLRHRTQRILIPFIAGLIVILPLTYLPGVYNRVTDGGAHFTGADAAAIFRDIIIWRGPLHLWFLYYLMLMYLAGLAMVKWCWPVISKNKVIANFVMFRMKPAAALLLLAVLSFLTLLLFNTPFIQYAPGLVPKIEYLLYYGLFFYAGWVLHADMKTYFPLLKKYALPLAFAGAAIAVYLGLTEAAAHLHTPVVVIKVLATAATVLLVAGIMGVFLRWVNAEKPAFRYLSDSSYWIYLVHVGILNAVEPWLGTMPLWGPGKFFISIAIALAAGLLSYHWLVRYTIIGNYLHGPRKRSVAVTVKEA</sequence>
<feature type="transmembrane region" description="Helical" evidence="1">
    <location>
        <begin position="194"/>
        <end position="215"/>
    </location>
</feature>
<keyword evidence="1" id="KW-0812">Transmembrane</keyword>
<feature type="transmembrane region" description="Helical" evidence="1">
    <location>
        <begin position="20"/>
        <end position="39"/>
    </location>
</feature>
<evidence type="ECO:0000313" key="4">
    <source>
        <dbReference type="Proteomes" id="UP000679126"/>
    </source>
</evidence>
<comment type="caution">
    <text evidence="3">The sequence shown here is derived from an EMBL/GenBank/DDBJ whole genome shotgun (WGS) entry which is preliminary data.</text>
</comment>
<feature type="transmembrane region" description="Helical" evidence="1">
    <location>
        <begin position="352"/>
        <end position="371"/>
    </location>
</feature>
<feature type="domain" description="Acyltransferase 3" evidence="2">
    <location>
        <begin position="15"/>
        <end position="365"/>
    </location>
</feature>
<keyword evidence="4" id="KW-1185">Reference proteome</keyword>
<feature type="transmembrane region" description="Helical" evidence="1">
    <location>
        <begin position="100"/>
        <end position="121"/>
    </location>
</feature>
<feature type="transmembrane region" description="Helical" evidence="1">
    <location>
        <begin position="284"/>
        <end position="306"/>
    </location>
</feature>
<evidence type="ECO:0000259" key="2">
    <source>
        <dbReference type="Pfam" id="PF01757"/>
    </source>
</evidence>
<dbReference type="Proteomes" id="UP000679126">
    <property type="component" value="Unassembled WGS sequence"/>
</dbReference>
<keyword evidence="3" id="KW-0012">Acyltransferase</keyword>
<keyword evidence="1" id="KW-1133">Transmembrane helix</keyword>
<gene>
    <name evidence="3" type="ORF">J7I43_18530</name>
</gene>
<dbReference type="PANTHER" id="PTHR36927:SF1">
    <property type="entry name" value="MDO-LIKE PROTEIN"/>
    <property type="match status" value="1"/>
</dbReference>
<feature type="transmembrane region" description="Helical" evidence="1">
    <location>
        <begin position="227"/>
        <end position="243"/>
    </location>
</feature>
<protein>
    <submittedName>
        <fullName evidence="3">Acyltransferase family protein</fullName>
    </submittedName>
</protein>
<dbReference type="PANTHER" id="PTHR36927">
    <property type="entry name" value="BLR4337 PROTEIN"/>
    <property type="match status" value="1"/>
</dbReference>
<feature type="transmembrane region" description="Helical" evidence="1">
    <location>
        <begin position="255"/>
        <end position="272"/>
    </location>
</feature>
<dbReference type="GO" id="GO:0016746">
    <property type="term" value="F:acyltransferase activity"/>
    <property type="evidence" value="ECO:0007669"/>
    <property type="project" value="UniProtKB-KW"/>
</dbReference>
<dbReference type="RefSeq" id="WP_209147348.1">
    <property type="nucleotide sequence ID" value="NZ_JAGHKP010000003.1"/>
</dbReference>
<dbReference type="InterPro" id="IPR050623">
    <property type="entry name" value="Glucan_succinyl_AcylTrfase"/>
</dbReference>
<evidence type="ECO:0000313" key="3">
    <source>
        <dbReference type="EMBL" id="MBO9154229.1"/>
    </source>
</evidence>
<organism evidence="3 4">
    <name type="scientific">Chitinophaga chungangae</name>
    <dbReference type="NCBI Taxonomy" id="2821488"/>
    <lineage>
        <taxon>Bacteria</taxon>
        <taxon>Pseudomonadati</taxon>
        <taxon>Bacteroidota</taxon>
        <taxon>Chitinophagia</taxon>
        <taxon>Chitinophagales</taxon>
        <taxon>Chitinophagaceae</taxon>
        <taxon>Chitinophaga</taxon>
    </lineage>
</organism>
<proteinExistence type="predicted"/>
<feature type="transmembrane region" description="Helical" evidence="1">
    <location>
        <begin position="154"/>
        <end position="173"/>
    </location>
</feature>
<keyword evidence="3" id="KW-0808">Transferase</keyword>
<dbReference type="Pfam" id="PF01757">
    <property type="entry name" value="Acyl_transf_3"/>
    <property type="match status" value="1"/>
</dbReference>
<feature type="transmembrane region" description="Helical" evidence="1">
    <location>
        <begin position="318"/>
        <end position="337"/>
    </location>
</feature>
<accession>A0ABS3YHQ7</accession>
<dbReference type="EMBL" id="JAGHKP010000003">
    <property type="protein sequence ID" value="MBO9154229.1"/>
    <property type="molecule type" value="Genomic_DNA"/>
</dbReference>
<reference evidence="4" key="1">
    <citation type="submission" date="2021-03" db="EMBL/GenBank/DDBJ databases">
        <title>Assistant Professor.</title>
        <authorList>
            <person name="Huq M.A."/>
        </authorList>
    </citation>
    <scope>NUCLEOTIDE SEQUENCE [LARGE SCALE GENOMIC DNA]</scope>
    <source>
        <strain evidence="4">MAH-28</strain>
    </source>
</reference>
<keyword evidence="1" id="KW-0472">Membrane</keyword>
<evidence type="ECO:0000256" key="1">
    <source>
        <dbReference type="SAM" id="Phobius"/>
    </source>
</evidence>
<feature type="transmembrane region" description="Helical" evidence="1">
    <location>
        <begin position="59"/>
        <end position="80"/>
    </location>
</feature>
<dbReference type="InterPro" id="IPR002656">
    <property type="entry name" value="Acyl_transf_3_dom"/>
</dbReference>
<name>A0ABS3YHQ7_9BACT</name>